<reference evidence="2 3" key="1">
    <citation type="submission" date="2019-03" db="EMBL/GenBank/DDBJ databases">
        <title>Genomic Encyclopedia of Type Strains, Phase IV (KMG-IV): sequencing the most valuable type-strain genomes for metagenomic binning, comparative biology and taxonomic classification.</title>
        <authorList>
            <person name="Goeker M."/>
        </authorList>
    </citation>
    <scope>NUCLEOTIDE SEQUENCE [LARGE SCALE GENOMIC DNA]</scope>
    <source>
        <strain evidence="2 3">DSM 28559</strain>
    </source>
</reference>
<accession>A0A4R2LPU0</accession>
<evidence type="ECO:0000259" key="1">
    <source>
        <dbReference type="PROSITE" id="PS50902"/>
    </source>
</evidence>
<protein>
    <recommendedName>
        <fullName evidence="1">Flavodoxin-like domain-containing protein</fullName>
    </recommendedName>
</protein>
<evidence type="ECO:0000313" key="2">
    <source>
        <dbReference type="EMBL" id="TCO85944.1"/>
    </source>
</evidence>
<dbReference type="InterPro" id="IPR029039">
    <property type="entry name" value="Flavoprotein-like_sf"/>
</dbReference>
<keyword evidence="3" id="KW-1185">Reference proteome</keyword>
<dbReference type="PROSITE" id="PS50902">
    <property type="entry name" value="FLAVODOXIN_LIKE"/>
    <property type="match status" value="1"/>
</dbReference>
<organism evidence="2 3">
    <name type="scientific">Frisingicoccus caecimuris</name>
    <dbReference type="NCBI Taxonomy" id="1796636"/>
    <lineage>
        <taxon>Bacteria</taxon>
        <taxon>Bacillati</taxon>
        <taxon>Bacillota</taxon>
        <taxon>Clostridia</taxon>
        <taxon>Lachnospirales</taxon>
        <taxon>Lachnospiraceae</taxon>
        <taxon>Frisingicoccus</taxon>
    </lineage>
</organism>
<evidence type="ECO:0000313" key="3">
    <source>
        <dbReference type="Proteomes" id="UP000295711"/>
    </source>
</evidence>
<dbReference type="AlphaFoldDB" id="A0A4R2LPU0"/>
<dbReference type="GO" id="GO:0010181">
    <property type="term" value="F:FMN binding"/>
    <property type="evidence" value="ECO:0007669"/>
    <property type="project" value="InterPro"/>
</dbReference>
<comment type="caution">
    <text evidence="2">The sequence shown here is derived from an EMBL/GenBank/DDBJ whole genome shotgun (WGS) entry which is preliminary data.</text>
</comment>
<gene>
    <name evidence="2" type="ORF">EV212_102262</name>
</gene>
<dbReference type="SUPFAM" id="SSF52218">
    <property type="entry name" value="Flavoproteins"/>
    <property type="match status" value="1"/>
</dbReference>
<proteinExistence type="predicted"/>
<sequence length="30" mass="3276">MILYFSGTGNSEFVAKRISGETGDEILNLL</sequence>
<dbReference type="EMBL" id="SLXA01000002">
    <property type="protein sequence ID" value="TCO85944.1"/>
    <property type="molecule type" value="Genomic_DNA"/>
</dbReference>
<dbReference type="Proteomes" id="UP000295711">
    <property type="component" value="Unassembled WGS sequence"/>
</dbReference>
<dbReference type="GO" id="GO:0016651">
    <property type="term" value="F:oxidoreductase activity, acting on NAD(P)H"/>
    <property type="evidence" value="ECO:0007669"/>
    <property type="project" value="UniProtKB-ARBA"/>
</dbReference>
<name>A0A4R2LPU0_9FIRM</name>
<dbReference type="InterPro" id="IPR008254">
    <property type="entry name" value="Flavodoxin/NO_synth"/>
</dbReference>
<feature type="domain" description="Flavodoxin-like" evidence="1">
    <location>
        <begin position="1"/>
        <end position="30"/>
    </location>
</feature>